<evidence type="ECO:0000313" key="2">
    <source>
        <dbReference type="Proteomes" id="UP001326613"/>
    </source>
</evidence>
<dbReference type="InterPro" id="IPR036442">
    <property type="entry name" value="ProQ/FinO_sf"/>
</dbReference>
<evidence type="ECO:0000313" key="1">
    <source>
        <dbReference type="EMBL" id="WPY01481.1"/>
    </source>
</evidence>
<reference evidence="1 2" key="1">
    <citation type="submission" date="2022-10" db="EMBL/GenBank/DDBJ databases">
        <title>Host association and intracellularity evolved multiple times independently in the Rickettsiales.</title>
        <authorList>
            <person name="Castelli M."/>
            <person name="Nardi T."/>
            <person name="Gammuto L."/>
            <person name="Bellinzona G."/>
            <person name="Sabaneyeva E."/>
            <person name="Potekhin A."/>
            <person name="Serra V."/>
            <person name="Petroni G."/>
            <person name="Sassera D."/>
        </authorList>
    </citation>
    <scope>NUCLEOTIDE SEQUENCE [LARGE SCALE GENOMIC DNA]</scope>
    <source>
        <strain evidence="1 2">Kr 154-4</strain>
        <plasmid evidence="1 2">unnamed1</plasmid>
    </source>
</reference>
<keyword evidence="1" id="KW-0614">Plasmid</keyword>
<dbReference type="Gene3D" id="1.10.1710.10">
    <property type="entry name" value="ProQ/FinO domain"/>
    <property type="match status" value="1"/>
</dbReference>
<protein>
    <submittedName>
        <fullName evidence="1">FinO bacterial conjugation repressor C-terminal domain protein</fullName>
    </submittedName>
</protein>
<dbReference type="Proteomes" id="UP001326613">
    <property type="component" value="Plasmid unnamed1"/>
</dbReference>
<geneLocation type="plasmid" evidence="1 2">
    <name>unnamed1</name>
</geneLocation>
<name>A0ABZ0UVE6_9RICK</name>
<gene>
    <name evidence="1" type="ORF">Trichorick_01394</name>
</gene>
<accession>A0ABZ0UVE6</accession>
<keyword evidence="2" id="KW-1185">Reference proteome</keyword>
<sequence length="113" mass="12833">MLTSKELTALAKKIKEKYPIIDTKNLTLLDVDLAKELQEKCNLIVDEAKQFAKWYQGIRYKKLIVEGATKYNLDGEIVGVVSAEEALKMQEYVEKIIAEKKEKSEKAKAVIEG</sequence>
<dbReference type="RefSeq" id="WP_323738955.1">
    <property type="nucleotide sequence ID" value="NZ_CP112933.1"/>
</dbReference>
<proteinExistence type="predicted"/>
<dbReference type="EMBL" id="CP112933">
    <property type="protein sequence ID" value="WPY01481.1"/>
    <property type="molecule type" value="Genomic_DNA"/>
</dbReference>
<organism evidence="1 2">
    <name type="scientific">Candidatus Trichorickettsia mobilis</name>
    <dbReference type="NCBI Taxonomy" id="1346319"/>
    <lineage>
        <taxon>Bacteria</taxon>
        <taxon>Pseudomonadati</taxon>
        <taxon>Pseudomonadota</taxon>
        <taxon>Alphaproteobacteria</taxon>
        <taxon>Rickettsiales</taxon>
        <taxon>Rickettsiaceae</taxon>
        <taxon>Rickettsieae</taxon>
        <taxon>Candidatus Trichorickettsia</taxon>
    </lineage>
</organism>
<dbReference type="SUPFAM" id="SSF48657">
    <property type="entry name" value="FinO-like"/>
    <property type="match status" value="1"/>
</dbReference>